<dbReference type="AlphaFoldDB" id="A0AAD5JAY4"/>
<proteinExistence type="predicted"/>
<evidence type="ECO:0000313" key="2">
    <source>
        <dbReference type="EMBL" id="KAI9192643.1"/>
    </source>
</evidence>
<accession>A0AAD5JAY4</accession>
<comment type="caution">
    <text evidence="2">The sequence shown here is derived from an EMBL/GenBank/DDBJ whole genome shotgun (WGS) entry which is preliminary data.</text>
</comment>
<dbReference type="Proteomes" id="UP001064489">
    <property type="component" value="Chromosome 6"/>
</dbReference>
<reference evidence="2" key="2">
    <citation type="submission" date="2023-02" db="EMBL/GenBank/DDBJ databases">
        <authorList>
            <person name="Swenson N.G."/>
            <person name="Wegrzyn J.L."/>
            <person name="Mcevoy S.L."/>
        </authorList>
    </citation>
    <scope>NUCLEOTIDE SEQUENCE</scope>
    <source>
        <strain evidence="2">91603</strain>
        <tissue evidence="2">Leaf</tissue>
    </source>
</reference>
<organism evidence="2 3">
    <name type="scientific">Acer negundo</name>
    <name type="common">Box elder</name>
    <dbReference type="NCBI Taxonomy" id="4023"/>
    <lineage>
        <taxon>Eukaryota</taxon>
        <taxon>Viridiplantae</taxon>
        <taxon>Streptophyta</taxon>
        <taxon>Embryophyta</taxon>
        <taxon>Tracheophyta</taxon>
        <taxon>Spermatophyta</taxon>
        <taxon>Magnoliopsida</taxon>
        <taxon>eudicotyledons</taxon>
        <taxon>Gunneridae</taxon>
        <taxon>Pentapetalae</taxon>
        <taxon>rosids</taxon>
        <taxon>malvids</taxon>
        <taxon>Sapindales</taxon>
        <taxon>Sapindaceae</taxon>
        <taxon>Hippocastanoideae</taxon>
        <taxon>Acereae</taxon>
        <taxon>Acer</taxon>
    </lineage>
</organism>
<sequence>MTARAELEKARRDLARSKEAVDTLIHSTAESEWVSALKTQVDESFELEYFTASYEVVQTLLADSNILWVIRWDWDHILAKAAQFSDDDPAPANPAIIQDPPSHPEIDPPVVV</sequence>
<evidence type="ECO:0000256" key="1">
    <source>
        <dbReference type="SAM" id="MobiDB-lite"/>
    </source>
</evidence>
<dbReference type="EMBL" id="JAJSOW010000004">
    <property type="protein sequence ID" value="KAI9192643.1"/>
    <property type="molecule type" value="Genomic_DNA"/>
</dbReference>
<reference evidence="2" key="1">
    <citation type="journal article" date="2022" name="Plant J.">
        <title>Strategies of tolerance reflected in two North American maple genomes.</title>
        <authorList>
            <person name="McEvoy S.L."/>
            <person name="Sezen U.U."/>
            <person name="Trouern-Trend A."/>
            <person name="McMahon S.M."/>
            <person name="Schaberg P.G."/>
            <person name="Yang J."/>
            <person name="Wegrzyn J.L."/>
            <person name="Swenson N.G."/>
        </authorList>
    </citation>
    <scope>NUCLEOTIDE SEQUENCE</scope>
    <source>
        <strain evidence="2">91603</strain>
    </source>
</reference>
<gene>
    <name evidence="2" type="ORF">LWI28_025968</name>
</gene>
<evidence type="ECO:0000313" key="3">
    <source>
        <dbReference type="Proteomes" id="UP001064489"/>
    </source>
</evidence>
<name>A0AAD5JAY4_ACENE</name>
<feature type="region of interest" description="Disordered" evidence="1">
    <location>
        <begin position="86"/>
        <end position="112"/>
    </location>
</feature>
<keyword evidence="3" id="KW-1185">Reference proteome</keyword>
<protein>
    <submittedName>
        <fullName evidence="2">Uncharacterized protein</fullName>
    </submittedName>
</protein>